<dbReference type="GO" id="GO:0006351">
    <property type="term" value="P:DNA-templated transcription"/>
    <property type="evidence" value="ECO:0007669"/>
    <property type="project" value="InterPro"/>
</dbReference>
<dbReference type="PROSITE" id="PS50048">
    <property type="entry name" value="ZN2_CY6_FUNGAL_2"/>
    <property type="match status" value="1"/>
</dbReference>
<dbReference type="GO" id="GO:0003677">
    <property type="term" value="F:DNA binding"/>
    <property type="evidence" value="ECO:0007669"/>
    <property type="project" value="InterPro"/>
</dbReference>
<gene>
    <name evidence="6" type="ORF">SCHPADRAFT_999838</name>
</gene>
<dbReference type="InParanoid" id="A0A0H2RZ67"/>
<reference evidence="6 7" key="1">
    <citation type="submission" date="2015-04" db="EMBL/GenBank/DDBJ databases">
        <title>Complete genome sequence of Schizopora paradoxa KUC8140, a cosmopolitan wood degrader in East Asia.</title>
        <authorList>
            <consortium name="DOE Joint Genome Institute"/>
            <person name="Min B."/>
            <person name="Park H."/>
            <person name="Jang Y."/>
            <person name="Kim J.-J."/>
            <person name="Kim K.H."/>
            <person name="Pangilinan J."/>
            <person name="Lipzen A."/>
            <person name="Riley R."/>
            <person name="Grigoriev I.V."/>
            <person name="Spatafora J.W."/>
            <person name="Choi I.-G."/>
        </authorList>
    </citation>
    <scope>NUCLEOTIDE SEQUENCE [LARGE SCALE GENOMIC DNA]</scope>
    <source>
        <strain evidence="6 7">KUC8140</strain>
    </source>
</reference>
<dbReference type="PROSITE" id="PS51379">
    <property type="entry name" value="4FE4S_FER_2"/>
    <property type="match status" value="1"/>
</dbReference>
<dbReference type="OrthoDB" id="424974at2759"/>
<evidence type="ECO:0000256" key="1">
    <source>
        <dbReference type="ARBA" id="ARBA00004123"/>
    </source>
</evidence>
<keyword evidence="3" id="KW-0539">Nucleus</keyword>
<evidence type="ECO:0000256" key="3">
    <source>
        <dbReference type="ARBA" id="ARBA00023242"/>
    </source>
</evidence>
<dbReference type="PANTHER" id="PTHR31001:SF56">
    <property type="entry name" value="ZN(2)-C6 FUNGAL-TYPE DOMAIN-CONTAINING PROTEIN"/>
    <property type="match status" value="1"/>
</dbReference>
<keyword evidence="2" id="KW-0479">Metal-binding</keyword>
<sequence>MNRDNSPQKSRSAQRSYERREKGIIACAECRRLKLKCDRKLPCTSCVKRHCQDICPNGVLTASQRSRFERIQQSVTILRKRIAQLEEALQFDHSAISREQHPLLTDELLQIKNIAAREESASAEANSSDDEADEHLLPDAFGFLSMNDNGSSSKFVGTSGSEQIFFMVDSNETAGSPTVINGIDDAVTDINEPLMGESSVEMTSGQSWIFSANSISKGGIHRLLSRLPSWQRALELCNSFMSSFCWWTLPVTHDQLFNELLPNVYRRDPTGVGITSTLNDAEEARGRTARRIPPVDPHDLGLVFAVLACGAHTDFSLPFCNSDTLKFRQLSLDALSLKPVVEYASVSAVQTCCLLTQLDVQLGRDNSLESSWRLVCLGLSLCTSVGLHRDPTRWGLDPKLVQRRRWAFWSLYNVALWRALSTGKPLNFAPDTIDCEYPDDEEAFTEPDGTRSPSNWRSIHIFTKEIQAPLVARVCAIKPPKYSEIREFDRKVIAFETMYSTVGAAIKRIPEEQFEKLDRQTKFRFRSLGLLGSLAMMYIHRRHFAHCLNNHADEPMSDPCKEAIRSALGKYLDNPAHSWSRTAIWQRRVSDGNLHTASSTRSFIAAYGFAVKLLNLTKTHFRLDPDMTLRCWPCWEHSVTATIVIGSVATLCTGSELAANAREEFDLAIACFQSATAHPFVKRGLPVLLRIREKFMRESSVSPGNINTRTSRRREFNDIDLDIFRGTTRVVLDGGQLKVRDQEDMQARVHANALPSLSGPSNVPPVQPEFNQQIHQGSAVGANWPPALPRLRSDLAAQGTFSVFGGGLTAGSTGSEAQFANTFDAYDVAATDMSQLFNDFEAQLPPNNAGLWDEIWREMEMDGSSSSNQRA</sequence>
<evidence type="ECO:0000259" key="4">
    <source>
        <dbReference type="PROSITE" id="PS50048"/>
    </source>
</evidence>
<dbReference type="InterPro" id="IPR017896">
    <property type="entry name" value="4Fe4S_Fe-S-bd"/>
</dbReference>
<dbReference type="GO" id="GO:0005634">
    <property type="term" value="C:nucleus"/>
    <property type="evidence" value="ECO:0007669"/>
    <property type="project" value="UniProtKB-SubCell"/>
</dbReference>
<evidence type="ECO:0000256" key="2">
    <source>
        <dbReference type="ARBA" id="ARBA00022723"/>
    </source>
</evidence>
<dbReference type="AlphaFoldDB" id="A0A0H2RZ67"/>
<dbReference type="Pfam" id="PF04082">
    <property type="entry name" value="Fungal_trans"/>
    <property type="match status" value="1"/>
</dbReference>
<protein>
    <recommendedName>
        <fullName evidence="8">Zn(2)-C6 fungal-type domain-containing protein</fullName>
    </recommendedName>
</protein>
<dbReference type="CDD" id="cd12148">
    <property type="entry name" value="fungal_TF_MHR"/>
    <property type="match status" value="1"/>
</dbReference>
<dbReference type="EMBL" id="KQ086037">
    <property type="protein sequence ID" value="KLO10056.1"/>
    <property type="molecule type" value="Genomic_DNA"/>
</dbReference>
<name>A0A0H2RZ67_9AGAM</name>
<dbReference type="GO" id="GO:0000981">
    <property type="term" value="F:DNA-binding transcription factor activity, RNA polymerase II-specific"/>
    <property type="evidence" value="ECO:0007669"/>
    <property type="project" value="InterPro"/>
</dbReference>
<evidence type="ECO:0000259" key="5">
    <source>
        <dbReference type="PROSITE" id="PS51379"/>
    </source>
</evidence>
<evidence type="ECO:0008006" key="8">
    <source>
        <dbReference type="Google" id="ProtNLM"/>
    </source>
</evidence>
<dbReference type="InterPro" id="IPR050613">
    <property type="entry name" value="Sec_Metabolite_Reg"/>
</dbReference>
<dbReference type="GO" id="GO:0008270">
    <property type="term" value="F:zinc ion binding"/>
    <property type="evidence" value="ECO:0007669"/>
    <property type="project" value="InterPro"/>
</dbReference>
<dbReference type="PROSITE" id="PS00463">
    <property type="entry name" value="ZN2_CY6_FUNGAL_1"/>
    <property type="match status" value="1"/>
</dbReference>
<dbReference type="CDD" id="cd00067">
    <property type="entry name" value="GAL4"/>
    <property type="match status" value="1"/>
</dbReference>
<comment type="subcellular location">
    <subcellularLocation>
        <location evidence="1">Nucleus</location>
    </subcellularLocation>
</comment>
<proteinExistence type="predicted"/>
<dbReference type="STRING" id="27342.A0A0H2RZ67"/>
<dbReference type="InterPro" id="IPR001138">
    <property type="entry name" value="Zn2Cys6_DnaBD"/>
</dbReference>
<dbReference type="SMART" id="SM00906">
    <property type="entry name" value="Fungal_trans"/>
    <property type="match status" value="1"/>
</dbReference>
<keyword evidence="7" id="KW-1185">Reference proteome</keyword>
<dbReference type="InterPro" id="IPR007219">
    <property type="entry name" value="XnlR_reg_dom"/>
</dbReference>
<feature type="domain" description="4Fe-4S ferredoxin-type" evidence="5">
    <location>
        <begin position="33"/>
        <end position="65"/>
    </location>
</feature>
<dbReference type="PANTHER" id="PTHR31001">
    <property type="entry name" value="UNCHARACTERIZED TRANSCRIPTIONAL REGULATORY PROTEIN"/>
    <property type="match status" value="1"/>
</dbReference>
<dbReference type="InterPro" id="IPR036864">
    <property type="entry name" value="Zn2-C6_fun-type_DNA-bd_sf"/>
</dbReference>
<dbReference type="Gene3D" id="4.10.240.10">
    <property type="entry name" value="Zn(2)-C6 fungal-type DNA-binding domain"/>
    <property type="match status" value="1"/>
</dbReference>
<evidence type="ECO:0000313" key="7">
    <source>
        <dbReference type="Proteomes" id="UP000053477"/>
    </source>
</evidence>
<dbReference type="Proteomes" id="UP000053477">
    <property type="component" value="Unassembled WGS sequence"/>
</dbReference>
<evidence type="ECO:0000313" key="6">
    <source>
        <dbReference type="EMBL" id="KLO10056.1"/>
    </source>
</evidence>
<organism evidence="6 7">
    <name type="scientific">Schizopora paradoxa</name>
    <dbReference type="NCBI Taxonomy" id="27342"/>
    <lineage>
        <taxon>Eukaryota</taxon>
        <taxon>Fungi</taxon>
        <taxon>Dikarya</taxon>
        <taxon>Basidiomycota</taxon>
        <taxon>Agaricomycotina</taxon>
        <taxon>Agaricomycetes</taxon>
        <taxon>Hymenochaetales</taxon>
        <taxon>Schizoporaceae</taxon>
        <taxon>Schizopora</taxon>
    </lineage>
</organism>
<feature type="domain" description="Zn(2)-C6 fungal-type" evidence="4">
    <location>
        <begin position="26"/>
        <end position="55"/>
    </location>
</feature>
<accession>A0A0H2RZ67</accession>
<dbReference type="SUPFAM" id="SSF57701">
    <property type="entry name" value="Zn2/Cys6 DNA-binding domain"/>
    <property type="match status" value="1"/>
</dbReference>